<protein>
    <submittedName>
        <fullName evidence="2">Uncharacterized protein</fullName>
    </submittedName>
</protein>
<comment type="caution">
    <text evidence="2">The sequence shown here is derived from an EMBL/GenBank/DDBJ whole genome shotgun (WGS) entry which is preliminary data.</text>
</comment>
<feature type="chain" id="PRO_5014395344" evidence="1">
    <location>
        <begin position="25"/>
        <end position="76"/>
    </location>
</feature>
<dbReference type="EMBL" id="PDZR01000010">
    <property type="protein sequence ID" value="PNG26037.1"/>
    <property type="molecule type" value="Genomic_DNA"/>
</dbReference>
<evidence type="ECO:0000313" key="2">
    <source>
        <dbReference type="EMBL" id="PNG26037.1"/>
    </source>
</evidence>
<dbReference type="OrthoDB" id="8449215at2"/>
<evidence type="ECO:0000313" key="3">
    <source>
        <dbReference type="Proteomes" id="UP000236286"/>
    </source>
</evidence>
<name>A0A2J7TH11_METSI</name>
<proteinExistence type="predicted"/>
<accession>A0A2J7TH11</accession>
<organism evidence="2 3">
    <name type="scientific">Methylocella silvestris</name>
    <dbReference type="NCBI Taxonomy" id="199596"/>
    <lineage>
        <taxon>Bacteria</taxon>
        <taxon>Pseudomonadati</taxon>
        <taxon>Pseudomonadota</taxon>
        <taxon>Alphaproteobacteria</taxon>
        <taxon>Hyphomicrobiales</taxon>
        <taxon>Beijerinckiaceae</taxon>
        <taxon>Methylocella</taxon>
    </lineage>
</organism>
<gene>
    <name evidence="2" type="ORF">CR492_10615</name>
</gene>
<dbReference type="RefSeq" id="WP_102843720.1">
    <property type="nucleotide sequence ID" value="NZ_PDZR01000010.1"/>
</dbReference>
<keyword evidence="1" id="KW-0732">Signal</keyword>
<evidence type="ECO:0000256" key="1">
    <source>
        <dbReference type="SAM" id="SignalP"/>
    </source>
</evidence>
<dbReference type="Proteomes" id="UP000236286">
    <property type="component" value="Unassembled WGS sequence"/>
</dbReference>
<feature type="signal peptide" evidence="1">
    <location>
        <begin position="1"/>
        <end position="24"/>
    </location>
</feature>
<sequence length="76" mass="8283">MIYRVFLIVACALLSLAMLDAARAQDSEGACGGSYTGQDRASYPCGPTRKPYCQQGTGRCQCLERRACGGKQDEEW</sequence>
<dbReference type="AlphaFoldDB" id="A0A2J7TH11"/>
<reference evidence="2 3" key="1">
    <citation type="submission" date="2017-10" db="EMBL/GenBank/DDBJ databases">
        <title>Genome announcement of Methylocella silvestris TVC from permafrost.</title>
        <authorList>
            <person name="Wang J."/>
            <person name="Geng K."/>
            <person name="Ul-Haque F."/>
            <person name="Crombie A.T."/>
            <person name="Street L.E."/>
            <person name="Wookey P.A."/>
            <person name="Murrell J.C."/>
            <person name="Pratscher J."/>
        </authorList>
    </citation>
    <scope>NUCLEOTIDE SEQUENCE [LARGE SCALE GENOMIC DNA]</scope>
    <source>
        <strain evidence="2 3">TVC</strain>
    </source>
</reference>